<feature type="domain" description="Ubiquitin-like" evidence="1">
    <location>
        <begin position="82"/>
        <end position="167"/>
    </location>
</feature>
<reference evidence="2" key="1">
    <citation type="submission" date="2020-11" db="EMBL/GenBank/DDBJ databases">
        <authorList>
            <consortium name="DOE Joint Genome Institute"/>
            <person name="Ahrendt S."/>
            <person name="Riley R."/>
            <person name="Andreopoulos W."/>
            <person name="Labutti K."/>
            <person name="Pangilinan J."/>
            <person name="Ruiz-Duenas F.J."/>
            <person name="Barrasa J.M."/>
            <person name="Sanchez-Garcia M."/>
            <person name="Camarero S."/>
            <person name="Miyauchi S."/>
            <person name="Serrano A."/>
            <person name="Linde D."/>
            <person name="Babiker R."/>
            <person name="Drula E."/>
            <person name="Ayuso-Fernandez I."/>
            <person name="Pacheco R."/>
            <person name="Padilla G."/>
            <person name="Ferreira P."/>
            <person name="Barriuso J."/>
            <person name="Kellner H."/>
            <person name="Castanera R."/>
            <person name="Alfaro M."/>
            <person name="Ramirez L."/>
            <person name="Pisabarro A.G."/>
            <person name="Kuo A."/>
            <person name="Tritt A."/>
            <person name="Lipzen A."/>
            <person name="He G."/>
            <person name="Yan M."/>
            <person name="Ng V."/>
            <person name="Cullen D."/>
            <person name="Martin F."/>
            <person name="Rosso M.-N."/>
            <person name="Henrissat B."/>
            <person name="Hibbett D."/>
            <person name="Martinez A.T."/>
            <person name="Grigoriev I.V."/>
        </authorList>
    </citation>
    <scope>NUCLEOTIDE SEQUENCE</scope>
    <source>
        <strain evidence="2">CBS 506.95</strain>
    </source>
</reference>
<evidence type="ECO:0000259" key="1">
    <source>
        <dbReference type="Pfam" id="PF22893"/>
    </source>
</evidence>
<dbReference type="Pfam" id="PF22893">
    <property type="entry name" value="ULD_2"/>
    <property type="match status" value="1"/>
</dbReference>
<evidence type="ECO:0000313" key="3">
    <source>
        <dbReference type="Proteomes" id="UP000807306"/>
    </source>
</evidence>
<organism evidence="2 3">
    <name type="scientific">Crepidotus variabilis</name>
    <dbReference type="NCBI Taxonomy" id="179855"/>
    <lineage>
        <taxon>Eukaryota</taxon>
        <taxon>Fungi</taxon>
        <taxon>Dikarya</taxon>
        <taxon>Basidiomycota</taxon>
        <taxon>Agaricomycotina</taxon>
        <taxon>Agaricomycetes</taxon>
        <taxon>Agaricomycetidae</taxon>
        <taxon>Agaricales</taxon>
        <taxon>Agaricineae</taxon>
        <taxon>Crepidotaceae</taxon>
        <taxon>Crepidotus</taxon>
    </lineage>
</organism>
<gene>
    <name evidence="2" type="ORF">CPB83DRAFT_908844</name>
</gene>
<dbReference type="AlphaFoldDB" id="A0A9P6JMN4"/>
<proteinExistence type="predicted"/>
<keyword evidence="3" id="KW-1185">Reference proteome</keyword>
<comment type="caution">
    <text evidence="2">The sequence shown here is derived from an EMBL/GenBank/DDBJ whole genome shotgun (WGS) entry which is preliminary data.</text>
</comment>
<name>A0A9P6JMN4_9AGAR</name>
<protein>
    <recommendedName>
        <fullName evidence="1">Ubiquitin-like domain-containing protein</fullName>
    </recommendedName>
</protein>
<dbReference type="EMBL" id="MU157878">
    <property type="protein sequence ID" value="KAF9525875.1"/>
    <property type="molecule type" value="Genomic_DNA"/>
</dbReference>
<sequence length="450" mass="50412">MASLLTTPSYGKAIAIRRSAPRRTGSFPGVKTLVANMLSVLKTQKRAHLGSSSYNETSFFTGAKNMVFNGTINVNINNEISGVVLMDAAGKEYQLPIELAGSYENFVKVLGLLLSGHGIEAQIQRRFMAAGQYNLCIDKGPLISPITGEDNWFVVEPGRKVVMSVILPRLQSDSDSSFQCPRCKYWNPTDNLACNVSVVCIGCYGRIQLSEASSDLQNDELGDMSPDNNLKMLRNFHLKRYLAPTLSPLPVHEISPQSQKSIDLLVATVPTMVDINHGSIHIPATPSGLDTLNETARLLTSPYFHNTPSYDFLTPPMLGLYDDDEDFLSCHFYADNYFDNGDDDSSVLSSSPLTTNALLLPLDVECSSYPDISLSSPTFYSSDNTNVFSPPVANRNPRQSFDRYKRTQKRRVNRLLRKARRCFYHEKRIRTFKHIKIRRKRRVLKLNNAH</sequence>
<dbReference type="Proteomes" id="UP000807306">
    <property type="component" value="Unassembled WGS sequence"/>
</dbReference>
<accession>A0A9P6JMN4</accession>
<dbReference type="OrthoDB" id="2672490at2759"/>
<evidence type="ECO:0000313" key="2">
    <source>
        <dbReference type="EMBL" id="KAF9525875.1"/>
    </source>
</evidence>
<dbReference type="InterPro" id="IPR054464">
    <property type="entry name" value="ULD_fung"/>
</dbReference>